<sequence length="365" mass="42815">MKSEIRLLEYQTLKTPYEAFNRVYRSAQKNIERECVNVTNAISRYNEALSTNDSDYIQHLMLSIKEHLIILKEKFLEHVTQQQAYAEKLRIRLLPIEEYEKEPVRSGVNAFQKNQLYRFVVDYLLRNKCFDIANSIANDFNIRSLTDIDEFINLRKYLHDLAVGKTEEPIQWCVSNKSKLRKINSNIEQKIRIKIFYEFCVCGKIKEAISYASNFLVCKEFEWKFIQGIVSIVLFCKEGTTTHPLDINDKYQLSSYSWPRLAYELEHDFYKIYNMKSESNLEMLCKIGISCLKTQDCYNVARRKMDCPVCSPIINILAKDLPFSHMTKTVLLCGICDKLMNDENPPMYLPNGNVYCHSVIVFLLV</sequence>
<organism evidence="8 9">
    <name type="scientific">Intoshia linei</name>
    <dbReference type="NCBI Taxonomy" id="1819745"/>
    <lineage>
        <taxon>Eukaryota</taxon>
        <taxon>Metazoa</taxon>
        <taxon>Spiralia</taxon>
        <taxon>Lophotrochozoa</taxon>
        <taxon>Mesozoa</taxon>
        <taxon>Orthonectida</taxon>
        <taxon>Rhopaluridae</taxon>
        <taxon>Intoshia</taxon>
    </lineage>
</organism>
<dbReference type="PROSITE" id="PS51867">
    <property type="entry name" value="ZF_RING_GID"/>
    <property type="match status" value="1"/>
</dbReference>
<keyword evidence="4 6" id="KW-0863">Zinc-finger</keyword>
<dbReference type="OrthoDB" id="1933455at2759"/>
<dbReference type="EMBL" id="LWCA01002113">
    <property type="protein sequence ID" value="OAF64117.1"/>
    <property type="molecule type" value="Genomic_DNA"/>
</dbReference>
<gene>
    <name evidence="8" type="ORF">A3Q56_08179</name>
</gene>
<dbReference type="InterPro" id="IPR024964">
    <property type="entry name" value="CTLH/CRA"/>
</dbReference>
<dbReference type="InterPro" id="IPR044063">
    <property type="entry name" value="ZF_RING_GID"/>
</dbReference>
<dbReference type="GO" id="GO:0061630">
    <property type="term" value="F:ubiquitin protein ligase activity"/>
    <property type="evidence" value="ECO:0007669"/>
    <property type="project" value="InterPro"/>
</dbReference>
<evidence type="ECO:0000256" key="4">
    <source>
        <dbReference type="ARBA" id="ARBA00022771"/>
    </source>
</evidence>
<evidence type="ECO:0000313" key="8">
    <source>
        <dbReference type="EMBL" id="OAF64117.1"/>
    </source>
</evidence>
<dbReference type="GO" id="GO:0005737">
    <property type="term" value="C:cytoplasm"/>
    <property type="evidence" value="ECO:0007669"/>
    <property type="project" value="UniProtKB-SubCell"/>
</dbReference>
<comment type="subcellular location">
    <subcellularLocation>
        <location evidence="1">Cytoplasm</location>
    </subcellularLocation>
</comment>
<keyword evidence="5" id="KW-0862">Zinc</keyword>
<accession>A0A177AQ26</accession>
<evidence type="ECO:0000259" key="7">
    <source>
        <dbReference type="PROSITE" id="PS51867"/>
    </source>
</evidence>
<dbReference type="Proteomes" id="UP000078046">
    <property type="component" value="Unassembled WGS sequence"/>
</dbReference>
<keyword evidence="2" id="KW-0963">Cytoplasm</keyword>
<dbReference type="GO" id="GO:0034657">
    <property type="term" value="C:GID complex"/>
    <property type="evidence" value="ECO:0007669"/>
    <property type="project" value="TreeGrafter"/>
</dbReference>
<proteinExistence type="predicted"/>
<evidence type="ECO:0000256" key="3">
    <source>
        <dbReference type="ARBA" id="ARBA00022723"/>
    </source>
</evidence>
<dbReference type="InterPro" id="IPR045098">
    <property type="entry name" value="Fyv10_fam"/>
</dbReference>
<name>A0A177AQ26_9BILA</name>
<evidence type="ECO:0000256" key="6">
    <source>
        <dbReference type="PROSITE-ProRule" id="PRU01215"/>
    </source>
</evidence>
<dbReference type="AlphaFoldDB" id="A0A177AQ26"/>
<reference evidence="8 9" key="1">
    <citation type="submission" date="2016-04" db="EMBL/GenBank/DDBJ databases">
        <title>The genome of Intoshia linei affirms orthonectids as highly simplified spiralians.</title>
        <authorList>
            <person name="Mikhailov K.V."/>
            <person name="Slusarev G.S."/>
            <person name="Nikitin M.A."/>
            <person name="Logacheva M.D."/>
            <person name="Penin A."/>
            <person name="Aleoshin V."/>
            <person name="Panchin Y.V."/>
        </authorList>
    </citation>
    <scope>NUCLEOTIDE SEQUENCE [LARGE SCALE GENOMIC DNA]</scope>
    <source>
        <strain evidence="8">Intl2013</strain>
        <tissue evidence="8">Whole animal</tissue>
    </source>
</reference>
<dbReference type="Pfam" id="PF10607">
    <property type="entry name" value="CTLH"/>
    <property type="match status" value="1"/>
</dbReference>
<feature type="zinc finger region" description="RING-Gid-type" evidence="6">
    <location>
        <begin position="307"/>
        <end position="365"/>
    </location>
</feature>
<keyword evidence="3" id="KW-0479">Metal-binding</keyword>
<dbReference type="GO" id="GO:0008270">
    <property type="term" value="F:zinc ion binding"/>
    <property type="evidence" value="ECO:0007669"/>
    <property type="project" value="UniProtKB-KW"/>
</dbReference>
<evidence type="ECO:0000256" key="1">
    <source>
        <dbReference type="ARBA" id="ARBA00004496"/>
    </source>
</evidence>
<dbReference type="PANTHER" id="PTHR12170">
    <property type="entry name" value="MACROPHAGE ERYTHROBLAST ATTACHER-RELATED"/>
    <property type="match status" value="1"/>
</dbReference>
<evidence type="ECO:0000256" key="2">
    <source>
        <dbReference type="ARBA" id="ARBA00022490"/>
    </source>
</evidence>
<evidence type="ECO:0000313" key="9">
    <source>
        <dbReference type="Proteomes" id="UP000078046"/>
    </source>
</evidence>
<comment type="caution">
    <text evidence="8">The sequence shown here is derived from an EMBL/GenBank/DDBJ whole genome shotgun (WGS) entry which is preliminary data.</text>
</comment>
<protein>
    <recommendedName>
        <fullName evidence="7">RING-Gid-type domain-containing protein</fullName>
    </recommendedName>
</protein>
<feature type="domain" description="RING-Gid-type" evidence="7">
    <location>
        <begin position="307"/>
        <end position="365"/>
    </location>
</feature>
<dbReference type="GO" id="GO:0043161">
    <property type="term" value="P:proteasome-mediated ubiquitin-dependent protein catabolic process"/>
    <property type="evidence" value="ECO:0007669"/>
    <property type="project" value="InterPro"/>
</dbReference>
<evidence type="ECO:0000256" key="5">
    <source>
        <dbReference type="ARBA" id="ARBA00022833"/>
    </source>
</evidence>
<dbReference type="GO" id="GO:0005634">
    <property type="term" value="C:nucleus"/>
    <property type="evidence" value="ECO:0007669"/>
    <property type="project" value="TreeGrafter"/>
</dbReference>
<keyword evidence="9" id="KW-1185">Reference proteome</keyword>
<dbReference type="PANTHER" id="PTHR12170:SF2">
    <property type="entry name" value="E3 UBIQUITIN-PROTEIN TRANSFERASE MAEA"/>
    <property type="match status" value="1"/>
</dbReference>